<organism evidence="1 2">
    <name type="scientific">Skeletonema marinoi</name>
    <dbReference type="NCBI Taxonomy" id="267567"/>
    <lineage>
        <taxon>Eukaryota</taxon>
        <taxon>Sar</taxon>
        <taxon>Stramenopiles</taxon>
        <taxon>Ochrophyta</taxon>
        <taxon>Bacillariophyta</taxon>
        <taxon>Coscinodiscophyceae</taxon>
        <taxon>Thalassiosirophycidae</taxon>
        <taxon>Thalassiosirales</taxon>
        <taxon>Skeletonemataceae</taxon>
        <taxon>Skeletonema</taxon>
        <taxon>Skeletonema marinoi-dohrnii complex</taxon>
    </lineage>
</organism>
<dbReference type="EMBL" id="JATAAI010000036">
    <property type="protein sequence ID" value="KAK1734955.1"/>
    <property type="molecule type" value="Genomic_DNA"/>
</dbReference>
<protein>
    <submittedName>
        <fullName evidence="1">Uncharacterized protein</fullName>
    </submittedName>
</protein>
<reference evidence="1" key="1">
    <citation type="submission" date="2023-06" db="EMBL/GenBank/DDBJ databases">
        <title>Survivors Of The Sea: Transcriptome response of Skeletonema marinoi to long-term dormancy.</title>
        <authorList>
            <person name="Pinder M.I.M."/>
            <person name="Kourtchenko O."/>
            <person name="Robertson E.K."/>
            <person name="Larsson T."/>
            <person name="Maumus F."/>
            <person name="Osuna-Cruz C.M."/>
            <person name="Vancaester E."/>
            <person name="Stenow R."/>
            <person name="Vandepoele K."/>
            <person name="Ploug H."/>
            <person name="Bruchert V."/>
            <person name="Godhe A."/>
            <person name="Topel M."/>
        </authorList>
    </citation>
    <scope>NUCLEOTIDE SEQUENCE</scope>
    <source>
        <strain evidence="1">R05AC</strain>
    </source>
</reference>
<dbReference type="AlphaFoldDB" id="A0AAD9D6R9"/>
<name>A0AAD9D6R9_9STRA</name>
<comment type="caution">
    <text evidence="1">The sequence shown here is derived from an EMBL/GenBank/DDBJ whole genome shotgun (WGS) entry which is preliminary data.</text>
</comment>
<sequence length="67" mass="7537">MQQLLLKYIVIKHLGKITFDCTLLLGIVIQLQPPSSQHKNNPLALASIRLSKSLVGSTYQCKTNLFR</sequence>
<evidence type="ECO:0000313" key="1">
    <source>
        <dbReference type="EMBL" id="KAK1734955.1"/>
    </source>
</evidence>
<proteinExistence type="predicted"/>
<accession>A0AAD9D6R9</accession>
<dbReference type="Proteomes" id="UP001224775">
    <property type="component" value="Unassembled WGS sequence"/>
</dbReference>
<evidence type="ECO:0000313" key="2">
    <source>
        <dbReference type="Proteomes" id="UP001224775"/>
    </source>
</evidence>
<gene>
    <name evidence="1" type="ORF">QTG54_014415</name>
</gene>
<keyword evidence="2" id="KW-1185">Reference proteome</keyword>